<evidence type="ECO:0000256" key="2">
    <source>
        <dbReference type="ARBA" id="ARBA00022723"/>
    </source>
</evidence>
<evidence type="ECO:0000313" key="7">
    <source>
        <dbReference type="EMBL" id="PIM50993.1"/>
    </source>
</evidence>
<evidence type="ECO:0000256" key="3">
    <source>
        <dbReference type="ARBA" id="ARBA00023004"/>
    </source>
</evidence>
<feature type="compositionally biased region" description="Low complexity" evidence="5">
    <location>
        <begin position="16"/>
        <end position="32"/>
    </location>
</feature>
<gene>
    <name evidence="7" type="ORF">CS062_22035</name>
</gene>
<accession>A0A2G9C3K4</accession>
<feature type="domain" description="Cytochrome c" evidence="6">
    <location>
        <begin position="1"/>
        <end position="106"/>
    </location>
</feature>
<dbReference type="AlphaFoldDB" id="A0A2G9C3K4"/>
<feature type="region of interest" description="Disordered" evidence="5">
    <location>
        <begin position="15"/>
        <end position="39"/>
    </location>
</feature>
<dbReference type="SUPFAM" id="SSF46626">
    <property type="entry name" value="Cytochrome c"/>
    <property type="match status" value="1"/>
</dbReference>
<evidence type="ECO:0000256" key="5">
    <source>
        <dbReference type="SAM" id="MobiDB-lite"/>
    </source>
</evidence>
<dbReference type="Pfam" id="PF00034">
    <property type="entry name" value="Cytochrom_C"/>
    <property type="match status" value="1"/>
</dbReference>
<reference evidence="7 8" key="1">
    <citation type="submission" date="2017-11" db="EMBL/GenBank/DDBJ databases">
        <title>Draft genome sequence of Mitsuaria sp. HWN-4.</title>
        <authorList>
            <person name="Gundlapally S.R."/>
        </authorList>
    </citation>
    <scope>NUCLEOTIDE SEQUENCE [LARGE SCALE GENOMIC DNA]</scope>
    <source>
        <strain evidence="7 8">HWN-4</strain>
    </source>
</reference>
<dbReference type="GO" id="GO:0046872">
    <property type="term" value="F:metal ion binding"/>
    <property type="evidence" value="ECO:0007669"/>
    <property type="project" value="UniProtKB-KW"/>
</dbReference>
<dbReference type="InterPro" id="IPR036909">
    <property type="entry name" value="Cyt_c-like_dom_sf"/>
</dbReference>
<evidence type="ECO:0000259" key="6">
    <source>
        <dbReference type="PROSITE" id="PS51007"/>
    </source>
</evidence>
<evidence type="ECO:0000313" key="8">
    <source>
        <dbReference type="Proteomes" id="UP000231501"/>
    </source>
</evidence>
<name>A0A2G9C3K4_9BURK</name>
<dbReference type="PROSITE" id="PS51007">
    <property type="entry name" value="CYTC"/>
    <property type="match status" value="1"/>
</dbReference>
<dbReference type="GO" id="GO:0020037">
    <property type="term" value="F:heme binding"/>
    <property type="evidence" value="ECO:0007669"/>
    <property type="project" value="InterPro"/>
</dbReference>
<dbReference type="GO" id="GO:0009055">
    <property type="term" value="F:electron transfer activity"/>
    <property type="evidence" value="ECO:0007669"/>
    <property type="project" value="InterPro"/>
</dbReference>
<proteinExistence type="predicted"/>
<dbReference type="EMBL" id="PEOG01000085">
    <property type="protein sequence ID" value="PIM50993.1"/>
    <property type="molecule type" value="Genomic_DNA"/>
</dbReference>
<keyword evidence="3 4" id="KW-0408">Iron</keyword>
<dbReference type="RefSeq" id="WP_099863732.1">
    <property type="nucleotide sequence ID" value="NZ_PEOG01000085.1"/>
</dbReference>
<dbReference type="OrthoDB" id="9781261at2"/>
<dbReference type="InterPro" id="IPR009056">
    <property type="entry name" value="Cyt_c-like_dom"/>
</dbReference>
<dbReference type="Gene3D" id="1.10.760.10">
    <property type="entry name" value="Cytochrome c-like domain"/>
    <property type="match status" value="1"/>
</dbReference>
<keyword evidence="2 4" id="KW-0479">Metal-binding</keyword>
<comment type="caution">
    <text evidence="7">The sequence shown here is derived from an EMBL/GenBank/DDBJ whole genome shotgun (WGS) entry which is preliminary data.</text>
</comment>
<evidence type="ECO:0000256" key="4">
    <source>
        <dbReference type="PROSITE-ProRule" id="PRU00433"/>
    </source>
</evidence>
<dbReference type="Proteomes" id="UP000231501">
    <property type="component" value="Unassembled WGS sequence"/>
</dbReference>
<keyword evidence="1 4" id="KW-0349">Heme</keyword>
<organism evidence="7 8">
    <name type="scientific">Roseateles chitinivorans</name>
    <dbReference type="NCBI Taxonomy" id="2917965"/>
    <lineage>
        <taxon>Bacteria</taxon>
        <taxon>Pseudomonadati</taxon>
        <taxon>Pseudomonadota</taxon>
        <taxon>Betaproteobacteria</taxon>
        <taxon>Burkholderiales</taxon>
        <taxon>Sphaerotilaceae</taxon>
        <taxon>Roseateles</taxon>
    </lineage>
</organism>
<evidence type="ECO:0000256" key="1">
    <source>
        <dbReference type="ARBA" id="ARBA00022617"/>
    </source>
</evidence>
<keyword evidence="8" id="KW-1185">Reference proteome</keyword>
<sequence>MCQTPGCVACHAVRSAGGPETAATGPGATGAPDRPPLGPDLTHVASRLWLGAGALRNRDPLGDPRTALRQWIADVQQVKPGARMPSYRHLRPDEVDALVEYLAGPPTAGAGTERPLVAITP</sequence>
<protein>
    <recommendedName>
        <fullName evidence="6">Cytochrome c domain-containing protein</fullName>
    </recommendedName>
</protein>